<reference evidence="2 3" key="1">
    <citation type="submission" date="2019-12" db="EMBL/GenBank/DDBJ databases">
        <title>Nocardia macrotermitis sp. nov. and Nocardia aurantia sp. nov., isolated from the gut of the fungus growing-termite Macrotermes natalensis.</title>
        <authorList>
            <person name="Christine B."/>
            <person name="Rene B."/>
        </authorList>
    </citation>
    <scope>NUCLEOTIDE SEQUENCE [LARGE SCALE GENOMIC DNA]</scope>
    <source>
        <strain evidence="2 3">DSM 102126</strain>
    </source>
</reference>
<proteinExistence type="predicted"/>
<sequence>MGLMELDRAPGGPVDRNPTSSGATVVRPRTAQVITGRPWMDPALDQAVTAVRDRYFRFGAHVLAESRDDPELRSLRVEALAKAAVGWSGGIEALLAEDARNPDLWLWLGRTRVEEAWSIRPDGRARAVQAARFTTYAKLMRGAREPLRKAAEMLPDDPVPWESMLWLALGLDLDREEKDALWEQVSRRCPTLYGAHVARVVTLSPQWGGVPEEMFDFARVAMGTAGREDPRAALVPLAYFEYFVQSRSGIIRGSSSWFTPEENRDVAMAARGWFEGARPHPRTIEAHNMFGAAFHLADARRPARQHLLRTFGRPSGLPWTYLGSDGTHQYLKACKHLNVVTD</sequence>
<dbReference type="Proteomes" id="UP000431901">
    <property type="component" value="Unassembled WGS sequence"/>
</dbReference>
<comment type="caution">
    <text evidence="2">The sequence shown here is derived from an EMBL/GenBank/DDBJ whole genome shotgun (WGS) entry which is preliminary data.</text>
</comment>
<protein>
    <recommendedName>
        <fullName evidence="4">DUF4034 domain-containing protein</fullName>
    </recommendedName>
</protein>
<evidence type="ECO:0000313" key="3">
    <source>
        <dbReference type="Proteomes" id="UP000431901"/>
    </source>
</evidence>
<dbReference type="OrthoDB" id="7171245at2"/>
<gene>
    <name evidence="2" type="ORF">GQ466_21355</name>
</gene>
<dbReference type="EMBL" id="WUTW01000004">
    <property type="protein sequence ID" value="MXQ66570.1"/>
    <property type="molecule type" value="Genomic_DNA"/>
</dbReference>
<evidence type="ECO:0000313" key="2">
    <source>
        <dbReference type="EMBL" id="MXQ66570.1"/>
    </source>
</evidence>
<keyword evidence="3" id="KW-1185">Reference proteome</keyword>
<accession>A0A6I4WCK3</accession>
<evidence type="ECO:0008006" key="4">
    <source>
        <dbReference type="Google" id="ProtNLM"/>
    </source>
</evidence>
<name>A0A6I4WCK3_9ACTN</name>
<organism evidence="2 3">
    <name type="scientific">Actinomadura rayongensis</name>
    <dbReference type="NCBI Taxonomy" id="1429076"/>
    <lineage>
        <taxon>Bacteria</taxon>
        <taxon>Bacillati</taxon>
        <taxon>Actinomycetota</taxon>
        <taxon>Actinomycetes</taxon>
        <taxon>Streptosporangiales</taxon>
        <taxon>Thermomonosporaceae</taxon>
        <taxon>Actinomadura</taxon>
    </lineage>
</organism>
<feature type="region of interest" description="Disordered" evidence="1">
    <location>
        <begin position="1"/>
        <end position="25"/>
    </location>
</feature>
<evidence type="ECO:0000256" key="1">
    <source>
        <dbReference type="SAM" id="MobiDB-lite"/>
    </source>
</evidence>
<dbReference type="AlphaFoldDB" id="A0A6I4WCK3"/>